<organism evidence="1">
    <name type="scientific">Anguilla anguilla</name>
    <name type="common">European freshwater eel</name>
    <name type="synonym">Muraena anguilla</name>
    <dbReference type="NCBI Taxonomy" id="7936"/>
    <lineage>
        <taxon>Eukaryota</taxon>
        <taxon>Metazoa</taxon>
        <taxon>Chordata</taxon>
        <taxon>Craniata</taxon>
        <taxon>Vertebrata</taxon>
        <taxon>Euteleostomi</taxon>
        <taxon>Actinopterygii</taxon>
        <taxon>Neopterygii</taxon>
        <taxon>Teleostei</taxon>
        <taxon>Anguilliformes</taxon>
        <taxon>Anguillidae</taxon>
        <taxon>Anguilla</taxon>
    </lineage>
</organism>
<protein>
    <submittedName>
        <fullName evidence="1">Uncharacterized protein</fullName>
    </submittedName>
</protein>
<reference evidence="1" key="1">
    <citation type="submission" date="2014-11" db="EMBL/GenBank/DDBJ databases">
        <authorList>
            <person name="Amaro Gonzalez C."/>
        </authorList>
    </citation>
    <scope>NUCLEOTIDE SEQUENCE</scope>
</reference>
<reference evidence="1" key="2">
    <citation type="journal article" date="2015" name="Fish Shellfish Immunol.">
        <title>Early steps in the European eel (Anguilla anguilla)-Vibrio vulnificus interaction in the gills: Role of the RtxA13 toxin.</title>
        <authorList>
            <person name="Callol A."/>
            <person name="Pajuelo D."/>
            <person name="Ebbesson L."/>
            <person name="Teles M."/>
            <person name="MacKenzie S."/>
            <person name="Amaro C."/>
        </authorList>
    </citation>
    <scope>NUCLEOTIDE SEQUENCE</scope>
</reference>
<evidence type="ECO:0000313" key="1">
    <source>
        <dbReference type="EMBL" id="JAH80466.1"/>
    </source>
</evidence>
<dbReference type="AlphaFoldDB" id="A0A0E9VQX3"/>
<name>A0A0E9VQX3_ANGAN</name>
<proteinExistence type="predicted"/>
<accession>A0A0E9VQX3</accession>
<sequence length="61" mass="6820">MILSSSEALRGLNCKGYVRVQYHHFLPELSSSNTNSVLNDFTCLLNIAFILSNGVMKFLIV</sequence>
<dbReference type="EMBL" id="GBXM01028111">
    <property type="protein sequence ID" value="JAH80466.1"/>
    <property type="molecule type" value="Transcribed_RNA"/>
</dbReference>